<evidence type="ECO:0000259" key="1">
    <source>
        <dbReference type="PROSITE" id="PS50172"/>
    </source>
</evidence>
<dbReference type="Proteomes" id="UP000772434">
    <property type="component" value="Unassembled WGS sequence"/>
</dbReference>
<feature type="domain" description="BRCT" evidence="1">
    <location>
        <begin position="131"/>
        <end position="203"/>
    </location>
</feature>
<name>A0A9P5PH40_9AGAR</name>
<comment type="caution">
    <text evidence="2">The sequence shown here is derived from an EMBL/GenBank/DDBJ whole genome shotgun (WGS) entry which is preliminary data.</text>
</comment>
<sequence length="260" mass="29183">MTPPTKRPADELERAQCQLVNGFSYIPVAPMIDPTTTAGDRLFLTNQILSAPPLLWTSHRLLEQASSSQVGLDVLYNYMTVVMQNLQSVLPPARRHSSGAQDVTLGTILGSCTVFVDVWSSDEQDISWLYKEMAEGMGAKASNVIAKVLGPRCTHFIFVDGKLSGIKKYFRMAEEKRPKVVGPSWLRECKKANEHLGEDNFLVDMDQHKPSVWDSQNRKRRRSSAPRFYDDDVSTVAVTEDNMAPLEIARLRGKKARKTN</sequence>
<dbReference type="SUPFAM" id="SSF52113">
    <property type="entry name" value="BRCT domain"/>
    <property type="match status" value="1"/>
</dbReference>
<dbReference type="AlphaFoldDB" id="A0A9P5PH40"/>
<dbReference type="PROSITE" id="PS50172">
    <property type="entry name" value="BRCT"/>
    <property type="match status" value="1"/>
</dbReference>
<organism evidence="2 3">
    <name type="scientific">Rhodocollybia butyracea</name>
    <dbReference type="NCBI Taxonomy" id="206335"/>
    <lineage>
        <taxon>Eukaryota</taxon>
        <taxon>Fungi</taxon>
        <taxon>Dikarya</taxon>
        <taxon>Basidiomycota</taxon>
        <taxon>Agaricomycotina</taxon>
        <taxon>Agaricomycetes</taxon>
        <taxon>Agaricomycetidae</taxon>
        <taxon>Agaricales</taxon>
        <taxon>Marasmiineae</taxon>
        <taxon>Omphalotaceae</taxon>
        <taxon>Rhodocollybia</taxon>
    </lineage>
</organism>
<accession>A0A9P5PH40</accession>
<reference evidence="2" key="1">
    <citation type="submission" date="2020-11" db="EMBL/GenBank/DDBJ databases">
        <authorList>
            <consortium name="DOE Joint Genome Institute"/>
            <person name="Ahrendt S."/>
            <person name="Riley R."/>
            <person name="Andreopoulos W."/>
            <person name="Labutti K."/>
            <person name="Pangilinan J."/>
            <person name="Ruiz-Duenas F.J."/>
            <person name="Barrasa J.M."/>
            <person name="Sanchez-Garcia M."/>
            <person name="Camarero S."/>
            <person name="Miyauchi S."/>
            <person name="Serrano A."/>
            <person name="Linde D."/>
            <person name="Babiker R."/>
            <person name="Drula E."/>
            <person name="Ayuso-Fernandez I."/>
            <person name="Pacheco R."/>
            <person name="Padilla G."/>
            <person name="Ferreira P."/>
            <person name="Barriuso J."/>
            <person name="Kellner H."/>
            <person name="Castanera R."/>
            <person name="Alfaro M."/>
            <person name="Ramirez L."/>
            <person name="Pisabarro A.G."/>
            <person name="Kuo A."/>
            <person name="Tritt A."/>
            <person name="Lipzen A."/>
            <person name="He G."/>
            <person name="Yan M."/>
            <person name="Ng V."/>
            <person name="Cullen D."/>
            <person name="Martin F."/>
            <person name="Rosso M.-N."/>
            <person name="Henrissat B."/>
            <person name="Hibbett D."/>
            <person name="Martinez A.T."/>
            <person name="Grigoriev I.V."/>
        </authorList>
    </citation>
    <scope>NUCLEOTIDE SEQUENCE</scope>
    <source>
        <strain evidence="2">AH 40177</strain>
    </source>
</reference>
<protein>
    <recommendedName>
        <fullName evidence="1">BRCT domain-containing protein</fullName>
    </recommendedName>
</protein>
<proteinExistence type="predicted"/>
<gene>
    <name evidence="2" type="ORF">BDP27DRAFT_1425055</name>
</gene>
<dbReference type="InterPro" id="IPR036420">
    <property type="entry name" value="BRCT_dom_sf"/>
</dbReference>
<dbReference type="InterPro" id="IPR001357">
    <property type="entry name" value="BRCT_dom"/>
</dbReference>
<evidence type="ECO:0000313" key="3">
    <source>
        <dbReference type="Proteomes" id="UP000772434"/>
    </source>
</evidence>
<keyword evidence="3" id="KW-1185">Reference proteome</keyword>
<dbReference type="OrthoDB" id="2384350at2759"/>
<dbReference type="Pfam" id="PF00533">
    <property type="entry name" value="BRCT"/>
    <property type="match status" value="1"/>
</dbReference>
<dbReference type="EMBL" id="JADNRY010000107">
    <property type="protein sequence ID" value="KAF9065241.1"/>
    <property type="molecule type" value="Genomic_DNA"/>
</dbReference>
<dbReference type="Gene3D" id="3.40.50.10190">
    <property type="entry name" value="BRCT domain"/>
    <property type="match status" value="1"/>
</dbReference>
<evidence type="ECO:0000313" key="2">
    <source>
        <dbReference type="EMBL" id="KAF9065241.1"/>
    </source>
</evidence>
<dbReference type="CDD" id="cd17716">
    <property type="entry name" value="BRCT_microcephalin_rpt1"/>
    <property type="match status" value="1"/>
</dbReference>